<proteinExistence type="predicted"/>
<evidence type="ECO:0000313" key="1">
    <source>
        <dbReference type="EMBL" id="GMN32809.1"/>
    </source>
</evidence>
<dbReference type="Proteomes" id="UP001187192">
    <property type="component" value="Unassembled WGS sequence"/>
</dbReference>
<dbReference type="AlphaFoldDB" id="A0AA87ZGL9"/>
<keyword evidence="2" id="KW-1185">Reference proteome</keyword>
<comment type="caution">
    <text evidence="1">The sequence shown here is derived from an EMBL/GenBank/DDBJ whole genome shotgun (WGS) entry which is preliminary data.</text>
</comment>
<sequence>MVAPVTKLLMPFGTPCARKDLSWCRVLVLQTPFRCHCSGLTGPSSFSIALLVREVQQAIATLLPSADRSSSKLRDRF</sequence>
<accession>A0AA87ZGL9</accession>
<organism evidence="1 2">
    <name type="scientific">Ficus carica</name>
    <name type="common">Common fig</name>
    <dbReference type="NCBI Taxonomy" id="3494"/>
    <lineage>
        <taxon>Eukaryota</taxon>
        <taxon>Viridiplantae</taxon>
        <taxon>Streptophyta</taxon>
        <taxon>Embryophyta</taxon>
        <taxon>Tracheophyta</taxon>
        <taxon>Spermatophyta</taxon>
        <taxon>Magnoliopsida</taxon>
        <taxon>eudicotyledons</taxon>
        <taxon>Gunneridae</taxon>
        <taxon>Pentapetalae</taxon>
        <taxon>rosids</taxon>
        <taxon>fabids</taxon>
        <taxon>Rosales</taxon>
        <taxon>Moraceae</taxon>
        <taxon>Ficeae</taxon>
        <taxon>Ficus</taxon>
    </lineage>
</organism>
<evidence type="ECO:0000313" key="2">
    <source>
        <dbReference type="Proteomes" id="UP001187192"/>
    </source>
</evidence>
<name>A0AA87ZGL9_FICCA</name>
<gene>
    <name evidence="1" type="ORF">TIFTF001_044720</name>
</gene>
<protein>
    <submittedName>
        <fullName evidence="1">Uncharacterized protein</fullName>
    </submittedName>
</protein>
<reference evidence="1" key="1">
    <citation type="submission" date="2023-07" db="EMBL/GenBank/DDBJ databases">
        <title>draft genome sequence of fig (Ficus carica).</title>
        <authorList>
            <person name="Takahashi T."/>
            <person name="Nishimura K."/>
        </authorList>
    </citation>
    <scope>NUCLEOTIDE SEQUENCE</scope>
</reference>
<dbReference type="EMBL" id="BTGU01003470">
    <property type="protein sequence ID" value="GMN32809.1"/>
    <property type="molecule type" value="Genomic_DNA"/>
</dbReference>